<dbReference type="Gene3D" id="3.80.10.10">
    <property type="entry name" value="Ribonuclease Inhibitor"/>
    <property type="match status" value="1"/>
</dbReference>
<sequence>MNESNEFTLKTEIRITKIDEKEKLFYQNKYINFVLFEQPNEIISNGLEIPSSVASIGSCFFSECSSLSKISIPSSATSIGDYAFSGCS</sequence>
<comment type="caution">
    <text evidence="1">The sequence shown here is derived from an EMBL/GenBank/DDBJ whole genome shotgun (WGS) entry which is preliminary data.</text>
</comment>
<dbReference type="InterPro" id="IPR032675">
    <property type="entry name" value="LRR_dom_sf"/>
</dbReference>
<evidence type="ECO:0008006" key="3">
    <source>
        <dbReference type="Google" id="ProtNLM"/>
    </source>
</evidence>
<gene>
    <name evidence="1" type="ORF">M9Y10_026092</name>
</gene>
<organism evidence="1 2">
    <name type="scientific">Tritrichomonas musculus</name>
    <dbReference type="NCBI Taxonomy" id="1915356"/>
    <lineage>
        <taxon>Eukaryota</taxon>
        <taxon>Metamonada</taxon>
        <taxon>Parabasalia</taxon>
        <taxon>Tritrichomonadida</taxon>
        <taxon>Tritrichomonadidae</taxon>
        <taxon>Tritrichomonas</taxon>
    </lineage>
</organism>
<dbReference type="EMBL" id="JAPFFF010000038">
    <property type="protein sequence ID" value="KAK8842501.1"/>
    <property type="molecule type" value="Genomic_DNA"/>
</dbReference>
<evidence type="ECO:0000313" key="1">
    <source>
        <dbReference type="EMBL" id="KAK8842501.1"/>
    </source>
</evidence>
<protein>
    <recommendedName>
        <fullName evidence="3">Leucine-rich repeat domain-containing protein</fullName>
    </recommendedName>
</protein>
<name>A0ABR2H8J8_9EUKA</name>
<dbReference type="Proteomes" id="UP001470230">
    <property type="component" value="Unassembled WGS sequence"/>
</dbReference>
<accession>A0ABR2H8J8</accession>
<dbReference type="InterPro" id="IPR026906">
    <property type="entry name" value="LRR_5"/>
</dbReference>
<reference evidence="1 2" key="1">
    <citation type="submission" date="2024-04" db="EMBL/GenBank/DDBJ databases">
        <title>Tritrichomonas musculus Genome.</title>
        <authorList>
            <person name="Alves-Ferreira E."/>
            <person name="Grigg M."/>
            <person name="Lorenzi H."/>
            <person name="Galac M."/>
        </authorList>
    </citation>
    <scope>NUCLEOTIDE SEQUENCE [LARGE SCALE GENOMIC DNA]</scope>
    <source>
        <strain evidence="1 2">EAF2021</strain>
    </source>
</reference>
<keyword evidence="2" id="KW-1185">Reference proteome</keyword>
<evidence type="ECO:0000313" key="2">
    <source>
        <dbReference type="Proteomes" id="UP001470230"/>
    </source>
</evidence>
<dbReference type="Pfam" id="PF13306">
    <property type="entry name" value="LRR_5"/>
    <property type="match status" value="1"/>
</dbReference>
<proteinExistence type="predicted"/>